<dbReference type="SUPFAM" id="SSF56601">
    <property type="entry name" value="beta-lactamase/transpeptidase-like"/>
    <property type="match status" value="1"/>
</dbReference>
<feature type="signal peptide" evidence="7">
    <location>
        <begin position="1"/>
        <end position="27"/>
    </location>
</feature>
<comment type="similarity">
    <text evidence="2 6">Belongs to the class-A beta-lactamase family.</text>
</comment>
<gene>
    <name evidence="9" type="ORF">SAMN06295900_11150</name>
</gene>
<evidence type="ECO:0000256" key="4">
    <source>
        <dbReference type="ARBA" id="ARBA00022801"/>
    </source>
</evidence>
<dbReference type="GeneID" id="95552894"/>
<dbReference type="RefSeq" id="WP_085228956.1">
    <property type="nucleotide sequence ID" value="NZ_BSQD01000008.1"/>
</dbReference>
<reference evidence="10" key="1">
    <citation type="submission" date="2017-04" db="EMBL/GenBank/DDBJ databases">
        <authorList>
            <person name="Varghese N."/>
            <person name="Submissions S."/>
        </authorList>
    </citation>
    <scope>NUCLEOTIDE SEQUENCE [LARGE SCALE GENOMIC DNA]</scope>
    <source>
        <strain evidence="10">Ballard 720</strain>
    </source>
</reference>
<dbReference type="GO" id="GO:0008800">
    <property type="term" value="F:beta-lactamase activity"/>
    <property type="evidence" value="ECO:0007669"/>
    <property type="project" value="UniProtKB-UniRule"/>
</dbReference>
<keyword evidence="4 6" id="KW-0378">Hydrolase</keyword>
<keyword evidence="7" id="KW-0732">Signal</keyword>
<dbReference type="Gene3D" id="3.40.710.10">
    <property type="entry name" value="DD-peptidase/beta-lactamase superfamily"/>
    <property type="match status" value="1"/>
</dbReference>
<dbReference type="NCBIfam" id="NF033103">
    <property type="entry name" value="bla_class_A"/>
    <property type="match status" value="1"/>
</dbReference>
<dbReference type="EMBL" id="FXAH01000011">
    <property type="protein sequence ID" value="SMF57947.1"/>
    <property type="molecule type" value="Genomic_DNA"/>
</dbReference>
<evidence type="ECO:0000256" key="5">
    <source>
        <dbReference type="ARBA" id="ARBA00023251"/>
    </source>
</evidence>
<evidence type="ECO:0000256" key="1">
    <source>
        <dbReference type="ARBA" id="ARBA00001526"/>
    </source>
</evidence>
<dbReference type="GO" id="GO:0046677">
    <property type="term" value="P:response to antibiotic"/>
    <property type="evidence" value="ECO:0007669"/>
    <property type="project" value="UniProtKB-UniRule"/>
</dbReference>
<dbReference type="PROSITE" id="PS51257">
    <property type="entry name" value="PROKAR_LIPOPROTEIN"/>
    <property type="match status" value="1"/>
</dbReference>
<dbReference type="EC" id="3.5.2.6" evidence="3 6"/>
<dbReference type="GO" id="GO:0030655">
    <property type="term" value="P:beta-lactam antibiotic catabolic process"/>
    <property type="evidence" value="ECO:0007669"/>
    <property type="project" value="InterPro"/>
</dbReference>
<evidence type="ECO:0000256" key="7">
    <source>
        <dbReference type="SAM" id="SignalP"/>
    </source>
</evidence>
<accession>A0A1X7FSF0</accession>
<evidence type="ECO:0000256" key="6">
    <source>
        <dbReference type="RuleBase" id="RU361140"/>
    </source>
</evidence>
<dbReference type="Pfam" id="PF13354">
    <property type="entry name" value="Beta-lactamase2"/>
    <property type="match status" value="1"/>
</dbReference>
<keyword evidence="10" id="KW-1185">Reference proteome</keyword>
<dbReference type="InterPro" id="IPR023650">
    <property type="entry name" value="Beta-lactam_class-A_AS"/>
</dbReference>
<dbReference type="PRINTS" id="PR00118">
    <property type="entry name" value="BLACTAMASEA"/>
</dbReference>
<dbReference type="PROSITE" id="PS51318">
    <property type="entry name" value="TAT"/>
    <property type="match status" value="1"/>
</dbReference>
<evidence type="ECO:0000313" key="10">
    <source>
        <dbReference type="Proteomes" id="UP000192911"/>
    </source>
</evidence>
<dbReference type="InterPro" id="IPR012338">
    <property type="entry name" value="Beta-lactam/transpept-like"/>
</dbReference>
<sequence length="304" mass="32251">MTFSRQRRALLLTAAGAPMAYALSACAARTGAGTAQARAGAADAAQALAALERISGGRLGLCAIDTARGATLGYRASERFPFCSTFKLMLAATVLARSVEEPALLEHRIRYARTDLVNYSPETGKHVDDGMTVSELCRVTVQWSDNTAANLLIDLLGGSQAVTAYARGIGDREFRLDRRETTLNTAIPGDLRDTTTPAAMAQSTRSLVLGSALPAPQQARLRDWLLGCKTGDRRIRAAVPAGWQVGDKTGTGDYGTANDVGVLWPPAEKPLVLAIYHTHTDSAAKARDDVIASAARIAIEALTR</sequence>
<name>A0A1X7FSF0_TRICW</name>
<dbReference type="InterPro" id="IPR006311">
    <property type="entry name" value="TAT_signal"/>
</dbReference>
<dbReference type="PANTHER" id="PTHR35333:SF3">
    <property type="entry name" value="BETA-LACTAMASE-TYPE TRANSPEPTIDASE FOLD CONTAINING PROTEIN"/>
    <property type="match status" value="1"/>
</dbReference>
<dbReference type="PROSITE" id="PS00146">
    <property type="entry name" value="BETA_LACTAMASE_A"/>
    <property type="match status" value="1"/>
</dbReference>
<evidence type="ECO:0000259" key="8">
    <source>
        <dbReference type="Pfam" id="PF13354"/>
    </source>
</evidence>
<dbReference type="InterPro" id="IPR000871">
    <property type="entry name" value="Beta-lactam_class-A"/>
</dbReference>
<dbReference type="AlphaFoldDB" id="A0A1X7FSF0"/>
<dbReference type="PANTHER" id="PTHR35333">
    <property type="entry name" value="BETA-LACTAMASE"/>
    <property type="match status" value="1"/>
</dbReference>
<dbReference type="Proteomes" id="UP000192911">
    <property type="component" value="Unassembled WGS sequence"/>
</dbReference>
<evidence type="ECO:0000256" key="2">
    <source>
        <dbReference type="ARBA" id="ARBA00009009"/>
    </source>
</evidence>
<dbReference type="STRING" id="28094.SAMN06295900_11150"/>
<feature type="chain" id="PRO_5012507749" description="Beta-lactamase" evidence="7">
    <location>
        <begin position="28"/>
        <end position="304"/>
    </location>
</feature>
<organism evidence="9 10">
    <name type="scientific">Trinickia caryophylli</name>
    <name type="common">Paraburkholderia caryophylli</name>
    <dbReference type="NCBI Taxonomy" id="28094"/>
    <lineage>
        <taxon>Bacteria</taxon>
        <taxon>Pseudomonadati</taxon>
        <taxon>Pseudomonadota</taxon>
        <taxon>Betaproteobacteria</taxon>
        <taxon>Burkholderiales</taxon>
        <taxon>Burkholderiaceae</taxon>
        <taxon>Trinickia</taxon>
    </lineage>
</organism>
<dbReference type="OrthoDB" id="9784149at2"/>
<feature type="domain" description="Beta-lactamase class A catalytic" evidence="8">
    <location>
        <begin position="61"/>
        <end position="276"/>
    </location>
</feature>
<comment type="catalytic activity">
    <reaction evidence="1 6">
        <text>a beta-lactam + H2O = a substituted beta-amino acid</text>
        <dbReference type="Rhea" id="RHEA:20401"/>
        <dbReference type="ChEBI" id="CHEBI:15377"/>
        <dbReference type="ChEBI" id="CHEBI:35627"/>
        <dbReference type="ChEBI" id="CHEBI:140347"/>
        <dbReference type="EC" id="3.5.2.6"/>
    </reaction>
</comment>
<keyword evidence="5 6" id="KW-0046">Antibiotic resistance</keyword>
<protein>
    <recommendedName>
        <fullName evidence="3 6">Beta-lactamase</fullName>
        <ecNumber evidence="3 6">3.5.2.6</ecNumber>
    </recommendedName>
</protein>
<dbReference type="InterPro" id="IPR045155">
    <property type="entry name" value="Beta-lactam_cat"/>
</dbReference>
<evidence type="ECO:0000256" key="3">
    <source>
        <dbReference type="ARBA" id="ARBA00012865"/>
    </source>
</evidence>
<proteinExistence type="inferred from homology"/>
<evidence type="ECO:0000313" key="9">
    <source>
        <dbReference type="EMBL" id="SMF57947.1"/>
    </source>
</evidence>